<evidence type="ECO:0000313" key="1">
    <source>
        <dbReference type="EMBL" id="KAK3758929.1"/>
    </source>
</evidence>
<evidence type="ECO:0000313" key="2">
    <source>
        <dbReference type="Proteomes" id="UP001283361"/>
    </source>
</evidence>
<sequence length="150" mass="17187">MGDKWAERNLQFIKFNGIKRWKSLAKENNHIANRYEFCQKKSLKRFKSSGNKIDQEGVKGTRCDEGLGWKQNNKCRAIHKRESPIMNCSTFVILLEVENDPRWAGETLPALPNCWVEELGRECLERQGRILTGPGRDSGVGRQRGQTVPA</sequence>
<name>A0AAE0YX63_9GAST</name>
<proteinExistence type="predicted"/>
<gene>
    <name evidence="1" type="ORF">RRG08_016009</name>
</gene>
<dbReference type="Proteomes" id="UP001283361">
    <property type="component" value="Unassembled WGS sequence"/>
</dbReference>
<protein>
    <submittedName>
        <fullName evidence="1">Uncharacterized protein</fullName>
    </submittedName>
</protein>
<accession>A0AAE0YX63</accession>
<keyword evidence="2" id="KW-1185">Reference proteome</keyword>
<comment type="caution">
    <text evidence="1">The sequence shown here is derived from an EMBL/GenBank/DDBJ whole genome shotgun (WGS) entry which is preliminary data.</text>
</comment>
<dbReference type="AlphaFoldDB" id="A0AAE0YX63"/>
<organism evidence="1 2">
    <name type="scientific">Elysia crispata</name>
    <name type="common">lettuce slug</name>
    <dbReference type="NCBI Taxonomy" id="231223"/>
    <lineage>
        <taxon>Eukaryota</taxon>
        <taxon>Metazoa</taxon>
        <taxon>Spiralia</taxon>
        <taxon>Lophotrochozoa</taxon>
        <taxon>Mollusca</taxon>
        <taxon>Gastropoda</taxon>
        <taxon>Heterobranchia</taxon>
        <taxon>Euthyneura</taxon>
        <taxon>Panpulmonata</taxon>
        <taxon>Sacoglossa</taxon>
        <taxon>Placobranchoidea</taxon>
        <taxon>Plakobranchidae</taxon>
        <taxon>Elysia</taxon>
    </lineage>
</organism>
<dbReference type="EMBL" id="JAWDGP010005185">
    <property type="protein sequence ID" value="KAK3758929.1"/>
    <property type="molecule type" value="Genomic_DNA"/>
</dbReference>
<reference evidence="1" key="1">
    <citation type="journal article" date="2023" name="G3 (Bethesda)">
        <title>A reference genome for the long-term kleptoplast-retaining sea slug Elysia crispata morphotype clarki.</title>
        <authorList>
            <person name="Eastman K.E."/>
            <person name="Pendleton A.L."/>
            <person name="Shaikh M.A."/>
            <person name="Suttiyut T."/>
            <person name="Ogas R."/>
            <person name="Tomko P."/>
            <person name="Gavelis G."/>
            <person name="Widhalm J.R."/>
            <person name="Wisecaver J.H."/>
        </authorList>
    </citation>
    <scope>NUCLEOTIDE SEQUENCE</scope>
    <source>
        <strain evidence="1">ECLA1</strain>
    </source>
</reference>